<evidence type="ECO:0000313" key="9">
    <source>
        <dbReference type="EMBL" id="KAK4784067.1"/>
    </source>
</evidence>
<dbReference type="Proteomes" id="UP001346149">
    <property type="component" value="Unassembled WGS sequence"/>
</dbReference>
<dbReference type="InterPro" id="IPR036322">
    <property type="entry name" value="WD40_repeat_dom_sf"/>
</dbReference>
<keyword evidence="6" id="KW-0287">Flowering</keyword>
<gene>
    <name evidence="9" type="ORF">SAY86_018435</name>
</gene>
<dbReference type="AlphaFoldDB" id="A0AAN7QYT8"/>
<reference evidence="9 10" key="1">
    <citation type="journal article" date="2023" name="Hortic Res">
        <title>Pangenome of water caltrop reveals structural variations and asymmetric subgenome divergence after allopolyploidization.</title>
        <authorList>
            <person name="Zhang X."/>
            <person name="Chen Y."/>
            <person name="Wang L."/>
            <person name="Yuan Y."/>
            <person name="Fang M."/>
            <person name="Shi L."/>
            <person name="Lu R."/>
            <person name="Comes H.P."/>
            <person name="Ma Y."/>
            <person name="Chen Y."/>
            <person name="Huang G."/>
            <person name="Zhou Y."/>
            <person name="Zheng Z."/>
            <person name="Qiu Y."/>
        </authorList>
    </citation>
    <scope>NUCLEOTIDE SEQUENCE [LARGE SCALE GENOMIC DNA]</scope>
    <source>
        <strain evidence="9">F231</strain>
    </source>
</reference>
<evidence type="ECO:0000256" key="4">
    <source>
        <dbReference type="ARBA" id="ARBA00022574"/>
    </source>
</evidence>
<dbReference type="FunFam" id="2.130.10.10:FF:000853">
    <property type="entry name" value="WD repeat-containing protein RUP2"/>
    <property type="match status" value="1"/>
</dbReference>
<evidence type="ECO:0000256" key="7">
    <source>
        <dbReference type="ARBA" id="ARBA00023242"/>
    </source>
</evidence>
<keyword evidence="4 8" id="KW-0853">WD repeat</keyword>
<dbReference type="InterPro" id="IPR015943">
    <property type="entry name" value="WD40/YVTN_repeat-like_dom_sf"/>
</dbReference>
<sequence length="422" mass="45445">MGALTDYWSVSTPNCTLSLSSTTASLPFPPPPHVGDMNHHLPAIGPTQQPPCLDRLTETAALRTGGLEPEPERARCEWDFALASIVSSSSDSTRGAASDTLGVIEFDHSDTHIATGGIARKIRIYSLRSLLGGFGVGEDDGDAAIIDHASAFDYYICTPAKLSSLRWKPQSGSRVIGAGDYDGVVTEYDLERRVPTFERDEHGGRKVWSVDYTHWDPAVGASGSDDGTVQVWDTRSDGENCVAVVKPGSGAAVCSVEFNPFGGALLAVGCADRKAYGYDVRKLVEPVMVFSGHAKPVSYLRFLDTRSVVSASTDGCLKLWSVDDSRVVRTYRGHVNSRSFVGLSVWRNGGLLGCGSESNEVYVYDRRWGEPIWLHGFKNDQAVSGGGGFVSSVCWRQTGEDDCTLVAGGSDGCLRIFTGQRR</sequence>
<dbReference type="GO" id="GO:0010224">
    <property type="term" value="P:response to UV-B"/>
    <property type="evidence" value="ECO:0007669"/>
    <property type="project" value="TreeGrafter"/>
</dbReference>
<keyword evidence="7" id="KW-0539">Nucleus</keyword>
<keyword evidence="5" id="KW-0677">Repeat</keyword>
<keyword evidence="10" id="KW-1185">Reference proteome</keyword>
<feature type="repeat" description="WD" evidence="8">
    <location>
        <begin position="221"/>
        <end position="236"/>
    </location>
</feature>
<dbReference type="GO" id="GO:0005829">
    <property type="term" value="C:cytosol"/>
    <property type="evidence" value="ECO:0007669"/>
    <property type="project" value="UniProtKB-SubCell"/>
</dbReference>
<evidence type="ECO:0000256" key="2">
    <source>
        <dbReference type="ARBA" id="ARBA00004514"/>
    </source>
</evidence>
<dbReference type="SMART" id="SM00320">
    <property type="entry name" value="WD40"/>
    <property type="match status" value="7"/>
</dbReference>
<dbReference type="InterPro" id="IPR001680">
    <property type="entry name" value="WD40_rpt"/>
</dbReference>
<proteinExistence type="predicted"/>
<dbReference type="Pfam" id="PF00400">
    <property type="entry name" value="WD40"/>
    <property type="match status" value="2"/>
</dbReference>
<dbReference type="Gene3D" id="2.130.10.10">
    <property type="entry name" value="YVTN repeat-like/Quinoprotein amine dehydrogenase"/>
    <property type="match status" value="1"/>
</dbReference>
<feature type="repeat" description="WD" evidence="8">
    <location>
        <begin position="290"/>
        <end position="330"/>
    </location>
</feature>
<evidence type="ECO:0000256" key="8">
    <source>
        <dbReference type="PROSITE-ProRule" id="PRU00221"/>
    </source>
</evidence>
<dbReference type="PROSITE" id="PS50294">
    <property type="entry name" value="WD_REPEATS_REGION"/>
    <property type="match status" value="1"/>
</dbReference>
<evidence type="ECO:0000313" key="10">
    <source>
        <dbReference type="Proteomes" id="UP001346149"/>
    </source>
</evidence>
<dbReference type="SUPFAM" id="SSF50978">
    <property type="entry name" value="WD40 repeat-like"/>
    <property type="match status" value="1"/>
</dbReference>
<comment type="subcellular location">
    <subcellularLocation>
        <location evidence="2">Cytoplasm</location>
        <location evidence="2">Cytosol</location>
    </subcellularLocation>
    <subcellularLocation>
        <location evidence="1">Nucleus</location>
    </subcellularLocation>
</comment>
<dbReference type="GO" id="GO:0005634">
    <property type="term" value="C:nucleus"/>
    <property type="evidence" value="ECO:0007669"/>
    <property type="project" value="UniProtKB-SubCell"/>
</dbReference>
<organism evidence="9 10">
    <name type="scientific">Trapa natans</name>
    <name type="common">Water chestnut</name>
    <dbReference type="NCBI Taxonomy" id="22666"/>
    <lineage>
        <taxon>Eukaryota</taxon>
        <taxon>Viridiplantae</taxon>
        <taxon>Streptophyta</taxon>
        <taxon>Embryophyta</taxon>
        <taxon>Tracheophyta</taxon>
        <taxon>Spermatophyta</taxon>
        <taxon>Magnoliopsida</taxon>
        <taxon>eudicotyledons</taxon>
        <taxon>Gunneridae</taxon>
        <taxon>Pentapetalae</taxon>
        <taxon>rosids</taxon>
        <taxon>malvids</taxon>
        <taxon>Myrtales</taxon>
        <taxon>Lythraceae</taxon>
        <taxon>Trapa</taxon>
    </lineage>
</organism>
<evidence type="ECO:0000256" key="1">
    <source>
        <dbReference type="ARBA" id="ARBA00004123"/>
    </source>
</evidence>
<dbReference type="GO" id="GO:0009908">
    <property type="term" value="P:flower development"/>
    <property type="evidence" value="ECO:0007669"/>
    <property type="project" value="UniProtKB-KW"/>
</dbReference>
<protein>
    <submittedName>
        <fullName evidence="9">Uncharacterized protein</fullName>
    </submittedName>
</protein>
<accession>A0AAN7QYT8</accession>
<evidence type="ECO:0000256" key="3">
    <source>
        <dbReference type="ARBA" id="ARBA00022490"/>
    </source>
</evidence>
<dbReference type="PANTHER" id="PTHR45389:SF1">
    <property type="entry name" value="WD REPEAT-CONTAINING PROTEIN RUP1"/>
    <property type="match status" value="1"/>
</dbReference>
<dbReference type="InterPro" id="IPR044616">
    <property type="entry name" value="RUP1/2"/>
</dbReference>
<comment type="caution">
    <text evidence="9">The sequence shown here is derived from an EMBL/GenBank/DDBJ whole genome shotgun (WGS) entry which is preliminary data.</text>
</comment>
<evidence type="ECO:0000256" key="5">
    <source>
        <dbReference type="ARBA" id="ARBA00022737"/>
    </source>
</evidence>
<dbReference type="GO" id="GO:0043254">
    <property type="term" value="P:regulation of protein-containing complex assembly"/>
    <property type="evidence" value="ECO:0007669"/>
    <property type="project" value="UniProtKB-ARBA"/>
</dbReference>
<dbReference type="PANTHER" id="PTHR45389">
    <property type="entry name" value="WD REPEAT-CONTAINING PROTEIN RUP1"/>
    <property type="match status" value="1"/>
</dbReference>
<keyword evidence="3" id="KW-0963">Cytoplasm</keyword>
<dbReference type="EMBL" id="JAXQNO010000014">
    <property type="protein sequence ID" value="KAK4784067.1"/>
    <property type="molecule type" value="Genomic_DNA"/>
</dbReference>
<name>A0AAN7QYT8_TRANT</name>
<evidence type="ECO:0000256" key="6">
    <source>
        <dbReference type="ARBA" id="ARBA00023089"/>
    </source>
</evidence>
<dbReference type="PROSITE" id="PS50082">
    <property type="entry name" value="WD_REPEATS_2"/>
    <property type="match status" value="2"/>
</dbReference>